<gene>
    <name evidence="1" type="ORF">FTW19_09380</name>
</gene>
<evidence type="ECO:0000313" key="2">
    <source>
        <dbReference type="Proteomes" id="UP000321820"/>
    </source>
</evidence>
<dbReference type="GO" id="GO:0016740">
    <property type="term" value="F:transferase activity"/>
    <property type="evidence" value="ECO:0007669"/>
    <property type="project" value="UniProtKB-KW"/>
</dbReference>
<name>A0A5B9E7X1_9BACT</name>
<protein>
    <submittedName>
        <fullName evidence="1">Nucleotidyl transferase AbiEii/AbiGii toxin family protein</fullName>
    </submittedName>
</protein>
<dbReference type="EMBL" id="CP042806">
    <property type="protein sequence ID" value="QEE28188.1"/>
    <property type="molecule type" value="Genomic_DNA"/>
</dbReference>
<organism evidence="1 2">
    <name type="scientific">Terriglobus albidus</name>
    <dbReference type="NCBI Taxonomy" id="1592106"/>
    <lineage>
        <taxon>Bacteria</taxon>
        <taxon>Pseudomonadati</taxon>
        <taxon>Acidobacteriota</taxon>
        <taxon>Terriglobia</taxon>
        <taxon>Terriglobales</taxon>
        <taxon>Acidobacteriaceae</taxon>
        <taxon>Terriglobus</taxon>
    </lineage>
</organism>
<dbReference type="Pfam" id="PF08843">
    <property type="entry name" value="AbiEii"/>
    <property type="match status" value="1"/>
</dbReference>
<evidence type="ECO:0000313" key="1">
    <source>
        <dbReference type="EMBL" id="QEE28188.1"/>
    </source>
</evidence>
<dbReference type="RefSeq" id="WP_147647378.1">
    <property type="nucleotide sequence ID" value="NZ_CP042806.1"/>
</dbReference>
<sequence>MTEPKKYTTAGAFRRALEERLKKTSQTEQTDINRLRRQVSFDRLLARLFHDGSAPWVLKGGYALELRFKMARSTVDIDLTMGRVNDGTDGSDINQVVREMLQTAASLPLGDWFEFTIGSPMTDITAAPYGGARYPVEVRMDGRIFAKFHLDAGIGDIVIHPVEIIETRDWLAFAGVERSQVLLIAREQQFAEKIHAYTLPRNTPNSRVKDLVDMALLIGDNTLDRQKILNALRLTFERRETHPLPETLDAPPPEWTTPFQTLAKECGLPPDLTAVFERVRNFFEEVFASQRAS</sequence>
<dbReference type="OrthoDB" id="113822at2"/>
<dbReference type="InterPro" id="IPR014942">
    <property type="entry name" value="AbiEii"/>
</dbReference>
<accession>A0A5B9E7X1</accession>
<dbReference type="KEGG" id="talb:FTW19_09380"/>
<keyword evidence="1" id="KW-0808">Transferase</keyword>
<proteinExistence type="predicted"/>
<reference evidence="1 2" key="1">
    <citation type="submission" date="2019-08" db="EMBL/GenBank/DDBJ databases">
        <title>Complete genome sequence of Terriglobus albidus strain ORNL.</title>
        <authorList>
            <person name="Podar M."/>
        </authorList>
    </citation>
    <scope>NUCLEOTIDE SEQUENCE [LARGE SCALE GENOMIC DNA]</scope>
    <source>
        <strain evidence="1 2">ORNL</strain>
    </source>
</reference>
<keyword evidence="2" id="KW-1185">Reference proteome</keyword>
<dbReference type="AlphaFoldDB" id="A0A5B9E7X1"/>
<dbReference type="Proteomes" id="UP000321820">
    <property type="component" value="Chromosome"/>
</dbReference>